<organism evidence="3 4">
    <name type="scientific">Pusillimonas noertemannii</name>
    <dbReference type="NCBI Taxonomy" id="305977"/>
    <lineage>
        <taxon>Bacteria</taxon>
        <taxon>Pseudomonadati</taxon>
        <taxon>Pseudomonadota</taxon>
        <taxon>Betaproteobacteria</taxon>
        <taxon>Burkholderiales</taxon>
        <taxon>Alcaligenaceae</taxon>
        <taxon>Pusillimonas</taxon>
    </lineage>
</organism>
<proteinExistence type="inferred from homology"/>
<reference evidence="3 4" key="1">
    <citation type="submission" date="2018-04" db="EMBL/GenBank/DDBJ databases">
        <title>Genomic Encyclopedia of Type Strains, Phase IV (KMG-IV): sequencing the most valuable type-strain genomes for metagenomic binning, comparative biology and taxonomic classification.</title>
        <authorList>
            <person name="Goeker M."/>
        </authorList>
    </citation>
    <scope>NUCLEOTIDE SEQUENCE [LARGE SCALE GENOMIC DNA]</scope>
    <source>
        <strain evidence="3 4">DSM 10065</strain>
    </source>
</reference>
<dbReference type="GO" id="GO:0016491">
    <property type="term" value="F:oxidoreductase activity"/>
    <property type="evidence" value="ECO:0007669"/>
    <property type="project" value="InterPro"/>
</dbReference>
<dbReference type="Pfam" id="PF08021">
    <property type="entry name" value="FAD_binding_9"/>
    <property type="match status" value="1"/>
</dbReference>
<evidence type="ECO:0000313" key="4">
    <source>
        <dbReference type="Proteomes" id="UP000246145"/>
    </source>
</evidence>
<gene>
    <name evidence="3" type="ORF">C7440_0959</name>
</gene>
<dbReference type="SUPFAM" id="SSF63380">
    <property type="entry name" value="Riboflavin synthase domain-like"/>
    <property type="match status" value="1"/>
</dbReference>
<dbReference type="Proteomes" id="UP000246145">
    <property type="component" value="Unassembled WGS sequence"/>
</dbReference>
<sequence length="269" mass="29587">MTQADLTVQKLRHTTKLRMLKVGRITELTPSMRRITLVGADLEGFHSASFDDHVKLFFPAEPGAELAMPTMGPNGLQFPEDAPRPIARDYTPRRYDPAAQELDIDFVLHHSGPATDWAMGASVGDALGVGGPRGSFVIPTGFDWHLLVGDETALPAMGRRLEELPQGAQAIVIAKTRDAASRMDFQARCNVRIQWLTDSDAGAGDGALEQAVRELALPEGEGYVWAAGEYTSIQRVREHLVKERGLDKGRIRASSYWRREAAASHVNFE</sequence>
<comment type="similarity">
    <text evidence="1">Belongs to the SIP oxidoreductase family.</text>
</comment>
<evidence type="ECO:0000256" key="1">
    <source>
        <dbReference type="ARBA" id="ARBA00035644"/>
    </source>
</evidence>
<dbReference type="AlphaFoldDB" id="A0A2U1CRQ6"/>
<dbReference type="STRING" id="1231391.GCA_000308195_03582"/>
<dbReference type="PANTHER" id="PTHR30157">
    <property type="entry name" value="FERRIC REDUCTASE, NADPH-DEPENDENT"/>
    <property type="match status" value="1"/>
</dbReference>
<keyword evidence="4" id="KW-1185">Reference proteome</keyword>
<dbReference type="CDD" id="cd06193">
    <property type="entry name" value="siderophore_interacting"/>
    <property type="match status" value="1"/>
</dbReference>
<accession>A0A2U1CRQ6</accession>
<evidence type="ECO:0000313" key="3">
    <source>
        <dbReference type="EMBL" id="PVY68553.1"/>
    </source>
</evidence>
<dbReference type="InterPro" id="IPR039374">
    <property type="entry name" value="SIP_fam"/>
</dbReference>
<dbReference type="InterPro" id="IPR039261">
    <property type="entry name" value="FNR_nucleotide-bd"/>
</dbReference>
<dbReference type="InterPro" id="IPR017927">
    <property type="entry name" value="FAD-bd_FR_type"/>
</dbReference>
<dbReference type="FunFam" id="2.40.30.10:FF:000055">
    <property type="entry name" value="Siderophore-interacting family protein"/>
    <property type="match status" value="1"/>
</dbReference>
<dbReference type="Gene3D" id="2.40.30.10">
    <property type="entry name" value="Translation factors"/>
    <property type="match status" value="1"/>
</dbReference>
<dbReference type="PANTHER" id="PTHR30157:SF0">
    <property type="entry name" value="NADPH-DEPENDENT FERRIC-CHELATE REDUCTASE"/>
    <property type="match status" value="1"/>
</dbReference>
<dbReference type="OrthoDB" id="9814826at2"/>
<dbReference type="EMBL" id="QEKO01000001">
    <property type="protein sequence ID" value="PVY68553.1"/>
    <property type="molecule type" value="Genomic_DNA"/>
</dbReference>
<protein>
    <submittedName>
        <fullName evidence="3">NADPH-dependent ferric siderophore reductase</fullName>
    </submittedName>
</protein>
<dbReference type="Gene3D" id="3.40.50.80">
    <property type="entry name" value="Nucleotide-binding domain of ferredoxin-NADP reductase (FNR) module"/>
    <property type="match status" value="1"/>
</dbReference>
<dbReference type="PROSITE" id="PS51384">
    <property type="entry name" value="FAD_FR"/>
    <property type="match status" value="1"/>
</dbReference>
<dbReference type="InterPro" id="IPR007037">
    <property type="entry name" value="SIP_rossman_dom"/>
</dbReference>
<name>A0A2U1CRQ6_9BURK</name>
<evidence type="ECO:0000259" key="2">
    <source>
        <dbReference type="PROSITE" id="PS51384"/>
    </source>
</evidence>
<comment type="caution">
    <text evidence="3">The sequence shown here is derived from an EMBL/GenBank/DDBJ whole genome shotgun (WGS) entry which is preliminary data.</text>
</comment>
<dbReference type="Pfam" id="PF04954">
    <property type="entry name" value="SIP"/>
    <property type="match status" value="1"/>
</dbReference>
<dbReference type="RefSeq" id="WP_116517633.1">
    <property type="nucleotide sequence ID" value="NZ_JACCEX010000001.1"/>
</dbReference>
<dbReference type="InterPro" id="IPR013113">
    <property type="entry name" value="SIP_FAD-bd"/>
</dbReference>
<feature type="domain" description="FAD-binding FR-type" evidence="2">
    <location>
        <begin position="15"/>
        <end position="139"/>
    </location>
</feature>
<dbReference type="InterPro" id="IPR017938">
    <property type="entry name" value="Riboflavin_synthase-like_b-brl"/>
</dbReference>